<keyword evidence="1" id="KW-0472">Membrane</keyword>
<reference evidence="2 3" key="1">
    <citation type="submission" date="2020-07" db="EMBL/GenBank/DDBJ databases">
        <title>Sequencing the genomes of 1000 actinobacteria strains.</title>
        <authorList>
            <person name="Klenk H.-P."/>
        </authorList>
    </citation>
    <scope>NUCLEOTIDE SEQUENCE [LARGE SCALE GENOMIC DNA]</scope>
    <source>
        <strain evidence="2 3">DSM 18965</strain>
    </source>
</reference>
<evidence type="ECO:0000256" key="1">
    <source>
        <dbReference type="SAM" id="Phobius"/>
    </source>
</evidence>
<evidence type="ECO:0000313" key="3">
    <source>
        <dbReference type="Proteomes" id="UP000516957"/>
    </source>
</evidence>
<protein>
    <submittedName>
        <fullName evidence="2">Phospholipid/cholesterol/gamma-HCH transport system permease protein</fullName>
    </submittedName>
</protein>
<dbReference type="EMBL" id="JACCBE010000001">
    <property type="protein sequence ID" value="NYD58657.1"/>
    <property type="molecule type" value="Genomic_DNA"/>
</dbReference>
<feature type="transmembrane region" description="Helical" evidence="1">
    <location>
        <begin position="169"/>
        <end position="191"/>
    </location>
</feature>
<feature type="transmembrane region" description="Helical" evidence="1">
    <location>
        <begin position="262"/>
        <end position="280"/>
    </location>
</feature>
<name>A0A7Y9JQZ0_9ACTN</name>
<dbReference type="AlphaFoldDB" id="A0A7Y9JQZ0"/>
<feature type="transmembrane region" description="Helical" evidence="1">
    <location>
        <begin position="59"/>
        <end position="83"/>
    </location>
</feature>
<dbReference type="PANTHER" id="PTHR30188">
    <property type="entry name" value="ABC TRANSPORTER PERMEASE PROTEIN-RELATED"/>
    <property type="match status" value="1"/>
</dbReference>
<dbReference type="PANTHER" id="PTHR30188:SF13">
    <property type="entry name" value="CONSERVED HYPOTHETICAL INTEGRAL MEMBRANE PROTEIN YRBE3B"/>
    <property type="match status" value="1"/>
</dbReference>
<accession>A0A7Y9JQZ0</accession>
<keyword evidence="1" id="KW-1133">Transmembrane helix</keyword>
<dbReference type="Proteomes" id="UP000516957">
    <property type="component" value="Unassembled WGS sequence"/>
</dbReference>
<feature type="transmembrane region" description="Helical" evidence="1">
    <location>
        <begin position="120"/>
        <end position="139"/>
    </location>
</feature>
<feature type="transmembrane region" description="Helical" evidence="1">
    <location>
        <begin position="219"/>
        <end position="242"/>
    </location>
</feature>
<sequence length="287" mass="30036">MAVHATTPRPRQRALRLGHVASRPAQGLRNLGDQLGFHTSAYRAMPRAIRSYPKEIIRLLAEVSLGSGALALIGGTVLVIGFLTAASGIEVGLQAYTSFDNIGVSALSGFFSAYFNTREVAPIISGIALTATVGAGFTAQIGAMRVSEEIDAIEVMAVPPIPYLVTTRIIAGLIAVVPLFTIALMSCWLATELVVTVGYGQASGTYEHYFDTFLVPTDLFLAGIKVLIMALVIVSVCCFHGFRASGGPAGVGQAVGRAVRSALIATMFVDLIFALAVWGGPSVHIAG</sequence>
<comment type="caution">
    <text evidence="2">The sequence shown here is derived from an EMBL/GenBank/DDBJ whole genome shotgun (WGS) entry which is preliminary data.</text>
</comment>
<proteinExistence type="predicted"/>
<organism evidence="2 3">
    <name type="scientific">Nocardioides marinisabuli</name>
    <dbReference type="NCBI Taxonomy" id="419476"/>
    <lineage>
        <taxon>Bacteria</taxon>
        <taxon>Bacillati</taxon>
        <taxon>Actinomycetota</taxon>
        <taxon>Actinomycetes</taxon>
        <taxon>Propionibacteriales</taxon>
        <taxon>Nocardioidaceae</taxon>
        <taxon>Nocardioides</taxon>
    </lineage>
</organism>
<evidence type="ECO:0000313" key="2">
    <source>
        <dbReference type="EMBL" id="NYD58657.1"/>
    </source>
</evidence>
<gene>
    <name evidence="2" type="ORF">BKA08_002895</name>
</gene>
<keyword evidence="1" id="KW-0812">Transmembrane</keyword>
<dbReference type="GO" id="GO:0005548">
    <property type="term" value="F:phospholipid transporter activity"/>
    <property type="evidence" value="ECO:0007669"/>
    <property type="project" value="TreeGrafter"/>
</dbReference>
<dbReference type="Pfam" id="PF02405">
    <property type="entry name" value="MlaE"/>
    <property type="match status" value="1"/>
</dbReference>
<dbReference type="GO" id="GO:0043190">
    <property type="term" value="C:ATP-binding cassette (ABC) transporter complex"/>
    <property type="evidence" value="ECO:0007669"/>
    <property type="project" value="InterPro"/>
</dbReference>
<dbReference type="InterPro" id="IPR030802">
    <property type="entry name" value="Permease_MalE"/>
</dbReference>
<keyword evidence="3" id="KW-1185">Reference proteome</keyword>
<dbReference type="RefSeq" id="WP_179616240.1">
    <property type="nucleotide sequence ID" value="NZ_CP059163.1"/>
</dbReference>